<feature type="domain" description="FZ" evidence="15">
    <location>
        <begin position="281"/>
        <end position="401"/>
    </location>
</feature>
<dbReference type="InterPro" id="IPR023415">
    <property type="entry name" value="LDLR_class-A_CS"/>
</dbReference>
<dbReference type="EMBL" id="GEDC01020744">
    <property type="protein sequence ID" value="JAS16554.1"/>
    <property type="molecule type" value="Transcribed_RNA"/>
</dbReference>
<dbReference type="InterPro" id="IPR051221">
    <property type="entry name" value="LDLR-related"/>
</dbReference>
<evidence type="ECO:0000259" key="15">
    <source>
        <dbReference type="PROSITE" id="PS50038"/>
    </source>
</evidence>
<organism evidence="16">
    <name type="scientific">Clastoptera arizonana</name>
    <name type="common">Arizona spittle bug</name>
    <dbReference type="NCBI Taxonomy" id="38151"/>
    <lineage>
        <taxon>Eukaryota</taxon>
        <taxon>Metazoa</taxon>
        <taxon>Ecdysozoa</taxon>
        <taxon>Arthropoda</taxon>
        <taxon>Hexapoda</taxon>
        <taxon>Insecta</taxon>
        <taxon>Pterygota</taxon>
        <taxon>Neoptera</taxon>
        <taxon>Paraneoptera</taxon>
        <taxon>Hemiptera</taxon>
        <taxon>Auchenorrhyncha</taxon>
        <taxon>Cercopoidea</taxon>
        <taxon>Clastopteridae</taxon>
        <taxon>Clastoptera</taxon>
    </lineage>
</organism>
<feature type="disulfide bond" evidence="12">
    <location>
        <begin position="407"/>
        <end position="419"/>
    </location>
</feature>
<keyword evidence="6 14" id="KW-1133">Transmembrane helix</keyword>
<dbReference type="InterPro" id="IPR020067">
    <property type="entry name" value="Frizzled_dom"/>
</dbReference>
<dbReference type="SMART" id="SM00063">
    <property type="entry name" value="FRI"/>
    <property type="match status" value="1"/>
</dbReference>
<dbReference type="Pfam" id="PF00057">
    <property type="entry name" value="Ldl_recept_a"/>
    <property type="match status" value="3"/>
</dbReference>
<keyword evidence="9" id="KW-0675">Receptor</keyword>
<keyword evidence="5" id="KW-0735">Signal-anchor</keyword>
<gene>
    <name evidence="16" type="ORF">g.18362</name>
</gene>
<sequence length="534" mass="59786">MRKYTSKLFNTPCANSMYKVENGKVNYDSILTWKVLRWAIIPAAVLMGVAMLVYFIIDDSNVRLPQEALFQYNQNQDFDTDNNIISLDVSSITYQMSNTESASPDTKAIKSPSNTFTTEILGIEQEKEVLLPDQTETPYSSEESEDIVTSESKPATLSNRLRISTMKPNFKIISTTQQSTGIKGSISFVDKLLTNFDTSKTTEKVIDDMDEFLKEEEKRNYPQDKTIFYRRPNGHKYGEYQAPPAMNRHGISTMPPPVSPTLPPSRTTEYEVTETKDNDNENDTLCQSPSLYMCQGMLPWDLTAKAIVPGVTSEKQLYEVLPYLQVLAGIGCSPRARQFLCSLLEPECRSVGYSTLPPCRKSCKAVAEECADIIVEEDIMSSIFDCDIYPDLDNPEECVNLASGPQCYGNEFRCLDGTCIPQRWVCNGVRDCSSGADELNCSNFTCSEDKFRCKSDSKCIPVQWKCDTKVDCEDGSDELNCPKPVSSRDSHQNNNCPKGLLSLRCVDGRCITFDQICDNVTDCSDGSDESSCFP</sequence>
<reference evidence="16" key="1">
    <citation type="submission" date="2015-12" db="EMBL/GenBank/DDBJ databases">
        <title>De novo transcriptome assembly of four potential Pierce s Disease insect vectors from Arizona vineyards.</title>
        <authorList>
            <person name="Tassone E.E."/>
        </authorList>
    </citation>
    <scope>NUCLEOTIDE SEQUENCE</scope>
</reference>
<dbReference type="FunFam" id="4.10.400.10:FF:000002">
    <property type="entry name" value="Low-density lipoprotein receptor-related protein 1"/>
    <property type="match status" value="1"/>
</dbReference>
<dbReference type="InterPro" id="IPR002172">
    <property type="entry name" value="LDrepeatLR_classA_rpt"/>
</dbReference>
<comment type="caution">
    <text evidence="12">Lacks conserved residue(s) required for the propagation of feature annotation.</text>
</comment>
<evidence type="ECO:0000256" key="7">
    <source>
        <dbReference type="ARBA" id="ARBA00023136"/>
    </source>
</evidence>
<dbReference type="FunFam" id="4.10.400.10:FF:000034">
    <property type="entry name" value="Low-density lipoprotein receptor-related protein 2"/>
    <property type="match status" value="1"/>
</dbReference>
<evidence type="ECO:0000256" key="6">
    <source>
        <dbReference type="ARBA" id="ARBA00022989"/>
    </source>
</evidence>
<evidence type="ECO:0000256" key="1">
    <source>
        <dbReference type="ARBA" id="ARBA00004401"/>
    </source>
</evidence>
<dbReference type="PROSITE" id="PS50038">
    <property type="entry name" value="FZ"/>
    <property type="match status" value="1"/>
</dbReference>
<feature type="region of interest" description="Disordered" evidence="13">
    <location>
        <begin position="134"/>
        <end position="153"/>
    </location>
</feature>
<feature type="disulfide bond" evidence="12">
    <location>
        <begin position="426"/>
        <end position="441"/>
    </location>
</feature>
<dbReference type="SUPFAM" id="SSF57424">
    <property type="entry name" value="LDL receptor-like module"/>
    <property type="match status" value="3"/>
</dbReference>
<dbReference type="GO" id="GO:0005886">
    <property type="term" value="C:plasma membrane"/>
    <property type="evidence" value="ECO:0007669"/>
    <property type="project" value="UniProtKB-SubCell"/>
</dbReference>
<dbReference type="InterPro" id="IPR036790">
    <property type="entry name" value="Frizzled_dom_sf"/>
</dbReference>
<evidence type="ECO:0000256" key="9">
    <source>
        <dbReference type="ARBA" id="ARBA00023170"/>
    </source>
</evidence>
<feature type="disulfide bond" evidence="12">
    <location>
        <begin position="517"/>
        <end position="532"/>
    </location>
</feature>
<dbReference type="SMART" id="SM00192">
    <property type="entry name" value="LDLa"/>
    <property type="match status" value="3"/>
</dbReference>
<evidence type="ECO:0000256" key="12">
    <source>
        <dbReference type="PROSITE-ProRule" id="PRU00124"/>
    </source>
</evidence>
<dbReference type="SUPFAM" id="SSF63501">
    <property type="entry name" value="Frizzled cysteine-rich domain"/>
    <property type="match status" value="1"/>
</dbReference>
<evidence type="ECO:0000256" key="2">
    <source>
        <dbReference type="ARBA" id="ARBA00022692"/>
    </source>
</evidence>
<dbReference type="CDD" id="cd07066">
    <property type="entry name" value="CRD_FZ"/>
    <property type="match status" value="1"/>
</dbReference>
<evidence type="ECO:0000256" key="10">
    <source>
        <dbReference type="ARBA" id="ARBA00023180"/>
    </source>
</evidence>
<feature type="disulfide bond" evidence="11">
    <location>
        <begin position="332"/>
        <end position="370"/>
    </location>
</feature>
<dbReference type="PRINTS" id="PR00261">
    <property type="entry name" value="LDLRECEPTOR"/>
</dbReference>
<dbReference type="PANTHER" id="PTHR22722">
    <property type="entry name" value="LOW-DENSITY LIPOPROTEIN RECEPTOR-RELATED PROTEIN 2-RELATED"/>
    <property type="match status" value="1"/>
</dbReference>
<keyword evidence="7 14" id="KW-0472">Membrane</keyword>
<accession>A0A1B6CT02</accession>
<feature type="disulfide bond" evidence="12">
    <location>
        <begin position="505"/>
        <end position="523"/>
    </location>
</feature>
<dbReference type="CDD" id="cd00112">
    <property type="entry name" value="LDLa"/>
    <property type="match status" value="3"/>
</dbReference>
<protein>
    <recommendedName>
        <fullName evidence="15">FZ domain-containing protein</fullName>
    </recommendedName>
</protein>
<dbReference type="GO" id="GO:0043235">
    <property type="term" value="C:receptor complex"/>
    <property type="evidence" value="ECO:0007669"/>
    <property type="project" value="TreeGrafter"/>
</dbReference>
<dbReference type="InterPro" id="IPR036055">
    <property type="entry name" value="LDL_receptor-like_sf"/>
</dbReference>
<keyword evidence="10" id="KW-0325">Glycoprotein</keyword>
<evidence type="ECO:0000256" key="3">
    <source>
        <dbReference type="ARBA" id="ARBA00022729"/>
    </source>
</evidence>
<dbReference type="PROSITE" id="PS01209">
    <property type="entry name" value="LDLRA_1"/>
    <property type="match status" value="2"/>
</dbReference>
<dbReference type="Pfam" id="PF01392">
    <property type="entry name" value="Fz"/>
    <property type="match status" value="1"/>
</dbReference>
<evidence type="ECO:0000256" key="11">
    <source>
        <dbReference type="PROSITE-ProRule" id="PRU00090"/>
    </source>
</evidence>
<feature type="transmembrane region" description="Helical" evidence="14">
    <location>
        <begin position="35"/>
        <end position="57"/>
    </location>
</feature>
<feature type="disulfide bond" evidence="12">
    <location>
        <begin position="414"/>
        <end position="432"/>
    </location>
</feature>
<dbReference type="Gene3D" id="1.10.2000.10">
    <property type="entry name" value="Frizzled cysteine-rich domain"/>
    <property type="match status" value="1"/>
</dbReference>
<proteinExistence type="predicted"/>
<evidence type="ECO:0000313" key="16">
    <source>
        <dbReference type="EMBL" id="JAS16554.1"/>
    </source>
</evidence>
<comment type="subcellular location">
    <subcellularLocation>
        <location evidence="1">Cell membrane</location>
        <topology evidence="1">Single-pass type II membrane protein</topology>
    </subcellularLocation>
</comment>
<dbReference type="PROSITE" id="PS50068">
    <property type="entry name" value="LDLRA_2"/>
    <property type="match status" value="3"/>
</dbReference>
<dbReference type="Gene3D" id="4.10.400.10">
    <property type="entry name" value="Low-density Lipoprotein Receptor"/>
    <property type="match status" value="3"/>
</dbReference>
<dbReference type="AlphaFoldDB" id="A0A1B6CT02"/>
<keyword evidence="4" id="KW-0677">Repeat</keyword>
<keyword evidence="2 14" id="KW-0812">Transmembrane</keyword>
<name>A0A1B6CT02_9HEMI</name>
<keyword evidence="3" id="KW-0732">Signal</keyword>
<feature type="disulfide bond" evidence="12">
    <location>
        <begin position="466"/>
        <end position="481"/>
    </location>
</feature>
<evidence type="ECO:0000256" key="13">
    <source>
        <dbReference type="SAM" id="MobiDB-lite"/>
    </source>
</evidence>
<evidence type="ECO:0000256" key="4">
    <source>
        <dbReference type="ARBA" id="ARBA00022737"/>
    </source>
</evidence>
<evidence type="ECO:0000256" key="5">
    <source>
        <dbReference type="ARBA" id="ARBA00022968"/>
    </source>
</evidence>
<keyword evidence="8 12" id="KW-1015">Disulfide bond</keyword>
<evidence type="ECO:0000256" key="14">
    <source>
        <dbReference type="SAM" id="Phobius"/>
    </source>
</evidence>
<evidence type="ECO:0000256" key="8">
    <source>
        <dbReference type="ARBA" id="ARBA00023157"/>
    </source>
</evidence>